<evidence type="ECO:0000313" key="6">
    <source>
        <dbReference type="EMBL" id="KAK4089911.1"/>
    </source>
</evidence>
<feature type="transmembrane region" description="Helical" evidence="5">
    <location>
        <begin position="65"/>
        <end position="86"/>
    </location>
</feature>
<reference evidence="7 8" key="2">
    <citation type="journal article" date="2016" name="Front. Microbiol.">
        <title>Genome and transcriptome sequences reveal the specific parasitism of the nematophagous Purpureocillium lilacinum 36-1.</title>
        <authorList>
            <person name="Xie J."/>
            <person name="Li S."/>
            <person name="Mo C."/>
            <person name="Xiao X."/>
            <person name="Peng D."/>
            <person name="Wang G."/>
            <person name="Xiao Y."/>
        </authorList>
    </citation>
    <scope>NUCLEOTIDE SEQUENCE [LARGE SCALE GENOMIC DNA]</scope>
    <source>
        <strain evidence="7 8">36-1</strain>
    </source>
</reference>
<accession>A0A2U3DUB4</accession>
<reference evidence="7" key="1">
    <citation type="submission" date="2015-05" db="EMBL/GenBank/DDBJ databases">
        <authorList>
            <person name="Wang D.B."/>
            <person name="Wang M."/>
        </authorList>
    </citation>
    <scope>NUCLEOTIDE SEQUENCE</scope>
    <source>
        <strain evidence="7">36-1</strain>
    </source>
</reference>
<evidence type="ECO:0000256" key="2">
    <source>
        <dbReference type="ARBA" id="ARBA00022692"/>
    </source>
</evidence>
<keyword evidence="3 5" id="KW-1133">Transmembrane helix</keyword>
<keyword evidence="2 5" id="KW-0812">Transmembrane</keyword>
<dbReference type="PANTHER" id="PTHR31465">
    <property type="entry name" value="PROTEIN RTA1-RELATED"/>
    <property type="match status" value="1"/>
</dbReference>
<keyword evidence="9" id="KW-1185">Reference proteome</keyword>
<evidence type="ECO:0000313" key="7">
    <source>
        <dbReference type="EMBL" id="PWI65847.1"/>
    </source>
</evidence>
<evidence type="ECO:0000256" key="4">
    <source>
        <dbReference type="ARBA" id="ARBA00023136"/>
    </source>
</evidence>
<organism evidence="7 8">
    <name type="scientific">Purpureocillium lilacinum</name>
    <name type="common">Paecilomyces lilacinus</name>
    <dbReference type="NCBI Taxonomy" id="33203"/>
    <lineage>
        <taxon>Eukaryota</taxon>
        <taxon>Fungi</taxon>
        <taxon>Dikarya</taxon>
        <taxon>Ascomycota</taxon>
        <taxon>Pezizomycotina</taxon>
        <taxon>Sordariomycetes</taxon>
        <taxon>Hypocreomycetidae</taxon>
        <taxon>Hypocreales</taxon>
        <taxon>Ophiocordycipitaceae</taxon>
        <taxon>Purpureocillium</taxon>
    </lineage>
</organism>
<evidence type="ECO:0000313" key="9">
    <source>
        <dbReference type="Proteomes" id="UP001287286"/>
    </source>
</evidence>
<feature type="transmembrane region" description="Helical" evidence="5">
    <location>
        <begin position="40"/>
        <end position="58"/>
    </location>
</feature>
<evidence type="ECO:0000313" key="8">
    <source>
        <dbReference type="Proteomes" id="UP000245956"/>
    </source>
</evidence>
<dbReference type="GO" id="GO:0000324">
    <property type="term" value="C:fungal-type vacuole"/>
    <property type="evidence" value="ECO:0007669"/>
    <property type="project" value="TreeGrafter"/>
</dbReference>
<dbReference type="EMBL" id="JAWRVI010000017">
    <property type="protein sequence ID" value="KAK4089911.1"/>
    <property type="molecule type" value="Genomic_DNA"/>
</dbReference>
<keyword evidence="4 5" id="KW-0472">Membrane</keyword>
<dbReference type="EMBL" id="LCWV01000029">
    <property type="protein sequence ID" value="PWI65847.1"/>
    <property type="molecule type" value="Genomic_DNA"/>
</dbReference>
<evidence type="ECO:0000256" key="3">
    <source>
        <dbReference type="ARBA" id="ARBA00022989"/>
    </source>
</evidence>
<evidence type="ECO:0000256" key="1">
    <source>
        <dbReference type="ARBA" id="ARBA00004141"/>
    </source>
</evidence>
<comment type="caution">
    <text evidence="7">The sequence shown here is derived from an EMBL/GenBank/DDBJ whole genome shotgun (WGS) entry which is preliminary data.</text>
</comment>
<dbReference type="InterPro" id="IPR007568">
    <property type="entry name" value="RTA1"/>
</dbReference>
<dbReference type="Proteomes" id="UP001287286">
    <property type="component" value="Unassembled WGS sequence"/>
</dbReference>
<dbReference type="Proteomes" id="UP000245956">
    <property type="component" value="Unassembled WGS sequence"/>
</dbReference>
<gene>
    <name evidence="7" type="ORF">PCL_05575</name>
    <name evidence="6" type="ORF">Purlil1_5537</name>
</gene>
<name>A0A2U3DUB4_PURLI</name>
<comment type="subcellular location">
    <subcellularLocation>
        <location evidence="1">Membrane</location>
        <topology evidence="1">Multi-pass membrane protein</topology>
    </subcellularLocation>
</comment>
<reference evidence="6" key="3">
    <citation type="submission" date="2023-11" db="EMBL/GenBank/DDBJ databases">
        <authorList>
            <person name="Beijen E."/>
            <person name="Ohm R.A."/>
        </authorList>
    </citation>
    <scope>NUCLEOTIDE SEQUENCE</scope>
    <source>
        <strain evidence="6">CBS 150709</strain>
    </source>
</reference>
<protein>
    <submittedName>
        <fullName evidence="7">Uncharacterized protein</fullName>
    </submittedName>
</protein>
<sequence length="98" mass="10997">MARDPYENCNYDIVGWKCTLDTCCLAQSSFNYLPSFGGNLFFAILFGLLIIPQGVVGFRRKPMGYAVGSIFGFLLELLGYIGRIMLSKDPFNGMGFWM</sequence>
<dbReference type="PANTHER" id="PTHR31465:SF9">
    <property type="entry name" value="SPHINGOID LONG-CHAIN BASE TRANSPORTER RSB1"/>
    <property type="match status" value="1"/>
</dbReference>
<proteinExistence type="predicted"/>
<evidence type="ECO:0000256" key="5">
    <source>
        <dbReference type="SAM" id="Phobius"/>
    </source>
</evidence>
<dbReference type="AlphaFoldDB" id="A0A2U3DUB4"/>
<dbReference type="GO" id="GO:0005886">
    <property type="term" value="C:plasma membrane"/>
    <property type="evidence" value="ECO:0007669"/>
    <property type="project" value="TreeGrafter"/>
</dbReference>
<reference evidence="6 9" key="4">
    <citation type="journal article" date="2024" name="Microbiol. Resour. Announc.">
        <title>Genome annotations for the ascomycete fungi Trichoderma harzianum, Trichoderma aggressivum, and Purpureocillium lilacinum.</title>
        <authorList>
            <person name="Beijen E.P.W."/>
            <person name="Ohm R.A."/>
        </authorList>
    </citation>
    <scope>NUCLEOTIDE SEQUENCE [LARGE SCALE GENOMIC DNA]</scope>
    <source>
        <strain evidence="6 9">CBS 150709</strain>
    </source>
</reference>